<evidence type="ECO:0000313" key="1">
    <source>
        <dbReference type="EMBL" id="MEG3183146.1"/>
    </source>
</evidence>
<organism evidence="1 2">
    <name type="scientific">Novilysobacter erysipheiresistens</name>
    <dbReference type="NCBI Taxonomy" id="1749332"/>
    <lineage>
        <taxon>Bacteria</taxon>
        <taxon>Pseudomonadati</taxon>
        <taxon>Pseudomonadota</taxon>
        <taxon>Gammaproteobacteria</taxon>
        <taxon>Lysobacterales</taxon>
        <taxon>Lysobacteraceae</taxon>
        <taxon>Novilysobacter</taxon>
    </lineage>
</organism>
<accession>A0ABU7YW64</accession>
<gene>
    <name evidence="1" type="ORF">SNE34_03850</name>
</gene>
<comment type="caution">
    <text evidence="1">The sequence shown here is derived from an EMBL/GenBank/DDBJ whole genome shotgun (WGS) entry which is preliminary data.</text>
</comment>
<evidence type="ECO:0000313" key="2">
    <source>
        <dbReference type="Proteomes" id="UP001355056"/>
    </source>
</evidence>
<name>A0ABU7YW64_9GAMM</name>
<reference evidence="1 2" key="1">
    <citation type="journal article" date="2016" name="Int. J. Syst. Evol. Microbiol.">
        <title>Lysobacter erysipheiresistens sp. nov., an antagonist of powdery mildew, isolated from tobacco-cultivated soil.</title>
        <authorList>
            <person name="Xie B."/>
            <person name="Li T."/>
            <person name="Lin X."/>
            <person name="Wang C.J."/>
            <person name="Chen Y.J."/>
            <person name="Liu W.J."/>
            <person name="Zhao Z.W."/>
        </authorList>
    </citation>
    <scope>NUCLEOTIDE SEQUENCE [LARGE SCALE GENOMIC DNA]</scope>
    <source>
        <strain evidence="1 2">RS-LYSO-3</strain>
    </source>
</reference>
<protein>
    <submittedName>
        <fullName evidence="1">Uncharacterized protein</fullName>
    </submittedName>
</protein>
<dbReference type="RefSeq" id="WP_332614896.1">
    <property type="nucleotide sequence ID" value="NZ_JAXGFP010000002.1"/>
</dbReference>
<sequence length="197" mass="21637">MISEYLTSTDLIASSVAVLEAAGYKATESDNSAWTSSTSRLFENSYNVVGVVAFETYVELVDSWADRQGMLVEIISRSIGRSEGKAWDGYLVLLTPAVKSSTETDIEAIRRDTTRLRKLIATGDDLKKSSDVERVLRPLLPIKGVVNQSNAGSALDHLSSVLEKRGVERQDAVTLVEAFLDQRPLMESLHRSGSKDQ</sequence>
<dbReference type="EMBL" id="JAXGFP010000002">
    <property type="protein sequence ID" value="MEG3183146.1"/>
    <property type="molecule type" value="Genomic_DNA"/>
</dbReference>
<keyword evidence="2" id="KW-1185">Reference proteome</keyword>
<proteinExistence type="predicted"/>
<dbReference type="Proteomes" id="UP001355056">
    <property type="component" value="Unassembled WGS sequence"/>
</dbReference>